<feature type="transmembrane region" description="Helical" evidence="1">
    <location>
        <begin position="19"/>
        <end position="40"/>
    </location>
</feature>
<accession>C4L8M6</accession>
<organism evidence="2 3">
    <name type="scientific">Tolumonas auensis (strain DSM 9187 / NBRC 110442 / TA 4)</name>
    <dbReference type="NCBI Taxonomy" id="595494"/>
    <lineage>
        <taxon>Bacteria</taxon>
        <taxon>Pseudomonadati</taxon>
        <taxon>Pseudomonadota</taxon>
        <taxon>Gammaproteobacteria</taxon>
        <taxon>Aeromonadales</taxon>
        <taxon>Aeromonadaceae</taxon>
        <taxon>Tolumonas</taxon>
    </lineage>
</organism>
<evidence type="ECO:0000256" key="1">
    <source>
        <dbReference type="SAM" id="Phobius"/>
    </source>
</evidence>
<keyword evidence="3" id="KW-1185">Reference proteome</keyword>
<evidence type="ECO:0000313" key="3">
    <source>
        <dbReference type="Proteomes" id="UP000009073"/>
    </source>
</evidence>
<dbReference type="AlphaFoldDB" id="C4L8M6"/>
<keyword evidence="1" id="KW-0472">Membrane</keyword>
<name>C4L8M6_TOLAT</name>
<reference evidence="2 3" key="2">
    <citation type="journal article" date="2011" name="Stand. Genomic Sci.">
        <title>Complete genome sequence of Tolumonas auensis type strain (TA 4).</title>
        <authorList>
            <person name="Chertkov O."/>
            <person name="Copeland A."/>
            <person name="Lucas S."/>
            <person name="Lapidus A."/>
            <person name="Berry K.W."/>
            <person name="Detter J.C."/>
            <person name="Del Rio T.G."/>
            <person name="Hammon N."/>
            <person name="Dalin E."/>
            <person name="Tice H."/>
            <person name="Pitluck S."/>
            <person name="Richardson P."/>
            <person name="Bruce D."/>
            <person name="Goodwin L."/>
            <person name="Han C."/>
            <person name="Tapia R."/>
            <person name="Saunders E."/>
            <person name="Schmutz J."/>
            <person name="Brettin T."/>
            <person name="Larimer F."/>
            <person name="Land M."/>
            <person name="Hauser L."/>
            <person name="Spring S."/>
            <person name="Rohde M."/>
            <person name="Kyrpides N.C."/>
            <person name="Ivanova N."/>
            <person name="Goker M."/>
            <person name="Beller H.R."/>
            <person name="Klenk H.P."/>
            <person name="Woyke T."/>
        </authorList>
    </citation>
    <scope>NUCLEOTIDE SEQUENCE [LARGE SCALE GENOMIC DNA]</scope>
    <source>
        <strain evidence="3">DSM 9187 / TA4</strain>
    </source>
</reference>
<protein>
    <submittedName>
        <fullName evidence="2">Uncharacterized protein</fullName>
    </submittedName>
</protein>
<dbReference type="KEGG" id="tau:Tola_0266"/>
<keyword evidence="1" id="KW-1133">Transmembrane helix</keyword>
<proteinExistence type="predicted"/>
<gene>
    <name evidence="2" type="ordered locus">Tola_0266</name>
</gene>
<dbReference type="Proteomes" id="UP000009073">
    <property type="component" value="Chromosome"/>
</dbReference>
<dbReference type="EMBL" id="CP001616">
    <property type="protein sequence ID" value="ACQ91896.1"/>
    <property type="molecule type" value="Genomic_DNA"/>
</dbReference>
<dbReference type="HOGENOM" id="CLU_1694707_0_0_6"/>
<reference evidence="3" key="1">
    <citation type="submission" date="2009-05" db="EMBL/GenBank/DDBJ databases">
        <title>Complete sequence of Tolumonas auensis DSM 9187.</title>
        <authorList>
            <consortium name="US DOE Joint Genome Institute"/>
            <person name="Lucas S."/>
            <person name="Copeland A."/>
            <person name="Lapidus A."/>
            <person name="Glavina del Rio T."/>
            <person name="Tice H."/>
            <person name="Bruce D."/>
            <person name="Goodwin L."/>
            <person name="Pitluck S."/>
            <person name="Chertkov O."/>
            <person name="Brettin T."/>
            <person name="Detter J.C."/>
            <person name="Han C."/>
            <person name="Larimer F."/>
            <person name="Land M."/>
            <person name="Hauser L."/>
            <person name="Kyrpides N."/>
            <person name="Mikhailova N."/>
            <person name="Spring S."/>
            <person name="Beller H."/>
        </authorList>
    </citation>
    <scope>NUCLEOTIDE SEQUENCE [LARGE SCALE GENOMIC DNA]</scope>
    <source>
        <strain evidence="3">DSM 9187 / TA4</strain>
    </source>
</reference>
<keyword evidence="1" id="KW-0812">Transmembrane</keyword>
<evidence type="ECO:0000313" key="2">
    <source>
        <dbReference type="EMBL" id="ACQ91896.1"/>
    </source>
</evidence>
<sequence length="155" mass="16481">MAYVNSGIEMKTSQYDWRIIGFIILLLVAVCALVTIKLLFPDMTQEKLFSVLSSSSPAVNTASPQNVPSEKSAATASHPVIAVAEVPAKASPPAVEQVVKTETKVVNSVPAATDTHVTVETTETATTQHIAEEPRSASKAQIVCSAEDREAELCQ</sequence>
<dbReference type="STRING" id="595494.Tola_0266"/>